<organism evidence="1 2">
    <name type="scientific">Xestia c-nigrum granulosis virus</name>
    <name type="common">XnGV</name>
    <name type="synonym">Xestia c-nigrum granulovirus</name>
    <dbReference type="NCBI Taxonomy" id="51677"/>
    <lineage>
        <taxon>Viruses</taxon>
        <taxon>Viruses incertae sedis</taxon>
        <taxon>Naldaviricetes</taxon>
        <taxon>Lefavirales</taxon>
        <taxon>Baculoviridae</taxon>
        <taxon>Betabaculovirus</taxon>
        <taxon>Betabaculovirus xecnigri</taxon>
    </lineage>
</organism>
<organismHost>
    <name type="scientific">Xestia</name>
    <dbReference type="NCBI Taxonomy" id="320016"/>
</organismHost>
<keyword evidence="2" id="KW-1185">Reference proteome</keyword>
<protein>
    <submittedName>
        <fullName evidence="1">ORF156</fullName>
    </submittedName>
</protein>
<reference evidence="1 2" key="1">
    <citation type="journal article" date="1999" name="Virology">
        <title>Sequence analysis of the Xestia c-nigrum granulovirus genome.</title>
        <authorList>
            <person name="Hayakawa T."/>
            <person name="Ko R."/>
            <person name="Okano K."/>
            <person name="Seong S.I."/>
            <person name="Goto C."/>
            <person name="Maeda S."/>
        </authorList>
    </citation>
    <scope>NUCLEOTIDE SEQUENCE [LARGE SCALE GENOMIC DNA]</scope>
</reference>
<proteinExistence type="predicted"/>
<accession>Q9PYP0</accession>
<gene>
    <name evidence="1" type="primary">ORF156</name>
</gene>
<sequence>MCCHCLFQRSQLFMVRTGSRLGRFFAQPPRPVRALHGGPQLSHRRLSHFGTQTHRGNVTRSPVPI</sequence>
<name>Q9PYP0_GVXN</name>
<dbReference type="RefSeq" id="NP_059304.1">
    <property type="nucleotide sequence ID" value="NC_002331.1"/>
</dbReference>
<dbReference type="Proteomes" id="UP000202921">
    <property type="component" value="Segment"/>
</dbReference>
<dbReference type="GeneID" id="1442390"/>
<evidence type="ECO:0000313" key="1">
    <source>
        <dbReference type="EMBL" id="AAF05270.1"/>
    </source>
</evidence>
<evidence type="ECO:0000313" key="2">
    <source>
        <dbReference type="Proteomes" id="UP000202921"/>
    </source>
</evidence>
<dbReference type="KEGG" id="vg:1442390"/>
<dbReference type="EMBL" id="AF162221">
    <property type="protein sequence ID" value="AAF05270.1"/>
    <property type="molecule type" value="Genomic_DNA"/>
</dbReference>